<name>A0A409VSJ8_9AGAR</name>
<feature type="transmembrane region" description="Helical" evidence="3">
    <location>
        <begin position="1140"/>
        <end position="1162"/>
    </location>
</feature>
<sequence>MFSGTVETPRPLPPAKARRASAAAMQKLKLSGSSTPPPAYGSPFTTFPSRRGHGRSRDDHDEYHDAHEGDDLDLGHLPSPPPEDAEEWMSERSREELRELLVRADGIIKERENELGIASAVAKGLYQSNVVLKSKHQELLSRLPLSPVPSNSSPDLPYTATFDSHSRSNSTSVLSSSTSDSALGLIRSPRPASLYNPSHLGPPTRKVAIATADISLLADQNAELLNKLEKLEAEATSADHAGRRELKRLEKEITFLREALERTQAKSEELEEKVQDAVVSGEAWRRKKEREARFRAMRGLGRERVRQQDEDEDEGLLGVRNFAPTGSRFGGPTERYSLFPSSSSSTSTSEDSAEPRSLDSDADLHLLASHTSAPPPQSQHPAPAPIQPDQTTLIAQLLTKVQELEETNARILQQQTETASQLSAVQRDTAHITKVYETLADGEGVELALDEDEGEDIDTPYDDEGGDAKRLKRRDSRNALASSTASNPGLNASLRKQRSAMRFVSLRRNIEEELGASVDGAPSGTFVVHPVPGAVHARPPSAVKNRKSVVGLFDGFDGIDPSQEMLELRRDGDALAVEGAQDELKVPNVAHPRLRSSTSFTSTSSAWSEGERYDQSQSHSFWSSSSAEANANASASGRLSPLDFFSPAMKGRGLPLDTRAHTGGGGAQGREGESPSPSPSPSPSASPDFDPMQRYELGLDLNPPTSLPIPSGLSTLQAELSSSLSQQHQQQLHDDHFSGGTGIGIGLAGGTGNGTEAQTPTTSASAFNHHFRTSSLYDLSQISVPPTPSPVSRGGVSMGGGAMTLEELGGGAGHEKVDRPGEGNSLKLSVDPPTPHKDKQKGKDKRHKAGSLRGAPRPVSPSGIALSDAVKSPRIKLISETLKSRTNRWVERRLNRSRSNSGGAGGRRGSIDSARGVEFDEEDEERESERERAMPVPIRGRLSNAVDNLIEGFNGFSSKALGRIGSRSRSGSKSTTGSKSRSRSRSREGERVQSRGVLAVDTANLNVGMDNEAERAYTPPPLSPSPPSSASSDSEAGDGEHHQLDEELEHEQEEEEDRLGFRSRLRRRRNHRRQASAPLLIYTDSGAKSKIRPKAAGKDNKLTQSTAQNTSAPSTSSALDPLTTASTTLQKKPEPNNPGLLLQVWMWFQFAVVVLVFVYAMAKRGPGSVLAP</sequence>
<keyword evidence="1" id="KW-0175">Coiled coil</keyword>
<feature type="compositionally biased region" description="Acidic residues" evidence="2">
    <location>
        <begin position="450"/>
        <end position="465"/>
    </location>
</feature>
<feature type="compositionally biased region" description="Pro residues" evidence="2">
    <location>
        <begin position="373"/>
        <end position="386"/>
    </location>
</feature>
<organism evidence="4 5">
    <name type="scientific">Gymnopilus dilepis</name>
    <dbReference type="NCBI Taxonomy" id="231916"/>
    <lineage>
        <taxon>Eukaryota</taxon>
        <taxon>Fungi</taxon>
        <taxon>Dikarya</taxon>
        <taxon>Basidiomycota</taxon>
        <taxon>Agaricomycotina</taxon>
        <taxon>Agaricomycetes</taxon>
        <taxon>Agaricomycetidae</taxon>
        <taxon>Agaricales</taxon>
        <taxon>Agaricineae</taxon>
        <taxon>Hymenogastraceae</taxon>
        <taxon>Gymnopilus</taxon>
    </lineage>
</organism>
<feature type="compositionally biased region" description="Pro residues" evidence="2">
    <location>
        <begin position="1018"/>
        <end position="1027"/>
    </location>
</feature>
<dbReference type="InParanoid" id="A0A409VSJ8"/>
<feature type="compositionally biased region" description="Polar residues" evidence="2">
    <location>
        <begin position="479"/>
        <end position="490"/>
    </location>
</feature>
<dbReference type="EMBL" id="NHYE01005577">
    <property type="protein sequence ID" value="PPQ69242.1"/>
    <property type="molecule type" value="Genomic_DNA"/>
</dbReference>
<feature type="region of interest" description="Disordered" evidence="2">
    <location>
        <begin position="1"/>
        <end position="93"/>
    </location>
</feature>
<dbReference type="AlphaFoldDB" id="A0A409VSJ8"/>
<evidence type="ECO:0000256" key="2">
    <source>
        <dbReference type="SAM" id="MobiDB-lite"/>
    </source>
</evidence>
<feature type="coiled-coil region" evidence="1">
    <location>
        <begin position="214"/>
        <end position="280"/>
    </location>
</feature>
<feature type="compositionally biased region" description="Basic and acidic residues" evidence="2">
    <location>
        <begin position="55"/>
        <end position="69"/>
    </location>
</feature>
<feature type="compositionally biased region" description="Low complexity" evidence="2">
    <location>
        <begin position="167"/>
        <end position="181"/>
    </location>
</feature>
<evidence type="ECO:0000256" key="3">
    <source>
        <dbReference type="SAM" id="Phobius"/>
    </source>
</evidence>
<feature type="compositionally biased region" description="Polar residues" evidence="2">
    <location>
        <begin position="1102"/>
        <end position="1121"/>
    </location>
</feature>
<feature type="region of interest" description="Disordered" evidence="2">
    <location>
        <begin position="1077"/>
        <end position="1121"/>
    </location>
</feature>
<feature type="region of interest" description="Disordered" evidence="2">
    <location>
        <begin position="368"/>
        <end position="387"/>
    </location>
</feature>
<evidence type="ECO:0000313" key="5">
    <source>
        <dbReference type="Proteomes" id="UP000284706"/>
    </source>
</evidence>
<proteinExistence type="predicted"/>
<feature type="region of interest" description="Disordered" evidence="2">
    <location>
        <begin position="304"/>
        <end position="358"/>
    </location>
</feature>
<accession>A0A409VSJ8</accession>
<feature type="compositionally biased region" description="Acidic residues" evidence="2">
    <location>
        <begin position="1046"/>
        <end position="1057"/>
    </location>
</feature>
<feature type="compositionally biased region" description="Low complexity" evidence="2">
    <location>
        <begin position="962"/>
        <end position="979"/>
    </location>
</feature>
<feature type="compositionally biased region" description="Gly residues" evidence="2">
    <location>
        <begin position="739"/>
        <end position="753"/>
    </location>
</feature>
<keyword evidence="3" id="KW-0472">Membrane</keyword>
<reference evidence="4 5" key="1">
    <citation type="journal article" date="2018" name="Evol. Lett.">
        <title>Horizontal gene cluster transfer increased hallucinogenic mushroom diversity.</title>
        <authorList>
            <person name="Reynolds H.T."/>
            <person name="Vijayakumar V."/>
            <person name="Gluck-Thaler E."/>
            <person name="Korotkin H.B."/>
            <person name="Matheny P.B."/>
            <person name="Slot J.C."/>
        </authorList>
    </citation>
    <scope>NUCLEOTIDE SEQUENCE [LARGE SCALE GENOMIC DNA]</scope>
    <source>
        <strain evidence="4 5">SRW20</strain>
    </source>
</reference>
<feature type="non-terminal residue" evidence="4">
    <location>
        <position position="1172"/>
    </location>
</feature>
<feature type="region of interest" description="Disordered" evidence="2">
    <location>
        <begin position="650"/>
        <end position="762"/>
    </location>
</feature>
<dbReference type="STRING" id="231916.A0A409VSJ8"/>
<dbReference type="OrthoDB" id="2670688at2759"/>
<dbReference type="Proteomes" id="UP000284706">
    <property type="component" value="Unassembled WGS sequence"/>
</dbReference>
<feature type="region of interest" description="Disordered" evidence="2">
    <location>
        <begin position="144"/>
        <end position="182"/>
    </location>
</feature>
<feature type="region of interest" description="Disordered" evidence="2">
    <location>
        <begin position="780"/>
        <end position="867"/>
    </location>
</feature>
<feature type="compositionally biased region" description="Basic residues" evidence="2">
    <location>
        <begin position="838"/>
        <end position="850"/>
    </location>
</feature>
<comment type="caution">
    <text evidence="4">The sequence shown here is derived from an EMBL/GenBank/DDBJ whole genome shotgun (WGS) entry which is preliminary data.</text>
</comment>
<feature type="compositionally biased region" description="Low complexity" evidence="2">
    <location>
        <begin position="713"/>
        <end position="730"/>
    </location>
</feature>
<evidence type="ECO:0000313" key="4">
    <source>
        <dbReference type="EMBL" id="PPQ69242.1"/>
    </source>
</evidence>
<feature type="compositionally biased region" description="Low complexity" evidence="2">
    <location>
        <begin position="144"/>
        <end position="157"/>
    </location>
</feature>
<keyword evidence="3" id="KW-0812">Transmembrane</keyword>
<protein>
    <submittedName>
        <fullName evidence="4">Uncharacterized protein</fullName>
    </submittedName>
</protein>
<evidence type="ECO:0000256" key="1">
    <source>
        <dbReference type="SAM" id="Coils"/>
    </source>
</evidence>
<feature type="region of interest" description="Disordered" evidence="2">
    <location>
        <begin position="450"/>
        <end position="494"/>
    </location>
</feature>
<feature type="region of interest" description="Disordered" evidence="2">
    <location>
        <begin position="893"/>
        <end position="936"/>
    </location>
</feature>
<keyword evidence="5" id="KW-1185">Reference proteome</keyword>
<gene>
    <name evidence="4" type="ORF">CVT26_003654</name>
</gene>
<keyword evidence="3" id="KW-1133">Transmembrane helix</keyword>
<feature type="compositionally biased region" description="Gly residues" evidence="2">
    <location>
        <begin position="796"/>
        <end position="812"/>
    </location>
</feature>
<feature type="region of interest" description="Disordered" evidence="2">
    <location>
        <begin position="960"/>
        <end position="1062"/>
    </location>
</feature>